<feature type="domain" description="K Homology" evidence="8">
    <location>
        <begin position="136"/>
        <end position="211"/>
    </location>
</feature>
<feature type="domain" description="K Homology" evidence="8">
    <location>
        <begin position="390"/>
        <end position="458"/>
    </location>
</feature>
<keyword evidence="3" id="KW-0677">Repeat</keyword>
<feature type="coiled-coil region" evidence="6">
    <location>
        <begin position="951"/>
        <end position="978"/>
    </location>
</feature>
<reference evidence="9" key="1">
    <citation type="submission" date="2020-12" db="EMBL/GenBank/DDBJ databases">
        <title>Metabolic potential, ecology and presence of endohyphal bacteria is reflected in genomic diversity of Mucoromycotina.</title>
        <authorList>
            <person name="Muszewska A."/>
            <person name="Okrasinska A."/>
            <person name="Steczkiewicz K."/>
            <person name="Drgas O."/>
            <person name="Orlowska M."/>
            <person name="Perlinska-Lenart U."/>
            <person name="Aleksandrzak-Piekarczyk T."/>
            <person name="Szatraj K."/>
            <person name="Zielenkiewicz U."/>
            <person name="Pilsyk S."/>
            <person name="Malc E."/>
            <person name="Mieczkowski P."/>
            <person name="Kruszewska J.S."/>
            <person name="Biernat P."/>
            <person name="Pawlowska J."/>
        </authorList>
    </citation>
    <scope>NUCLEOTIDE SEQUENCE</scope>
    <source>
        <strain evidence="9">WA0000051536</strain>
    </source>
</reference>
<evidence type="ECO:0000256" key="4">
    <source>
        <dbReference type="ARBA" id="ARBA00022884"/>
    </source>
</evidence>
<evidence type="ECO:0000256" key="6">
    <source>
        <dbReference type="SAM" id="Coils"/>
    </source>
</evidence>
<feature type="domain" description="K Homology" evidence="8">
    <location>
        <begin position="297"/>
        <end position="385"/>
    </location>
</feature>
<keyword evidence="6" id="KW-0175">Coiled coil</keyword>
<feature type="domain" description="K Homology" evidence="8">
    <location>
        <begin position="974"/>
        <end position="1050"/>
    </location>
</feature>
<dbReference type="Pfam" id="PF24668">
    <property type="entry name" value="KH_Vigilin"/>
    <property type="match status" value="1"/>
</dbReference>
<feature type="domain" description="K Homology" evidence="8">
    <location>
        <begin position="545"/>
        <end position="627"/>
    </location>
</feature>
<feature type="domain" description="K Homology" evidence="8">
    <location>
        <begin position="810"/>
        <end position="897"/>
    </location>
</feature>
<feature type="compositionally biased region" description="Polar residues" evidence="7">
    <location>
        <begin position="118"/>
        <end position="128"/>
    </location>
</feature>
<sequence>MDTSFDNQQATQELTPSAKLALMHAQAAQDQDSKIESVTTLSSSALSGDLSVGEASEAQEAEEEKEEEVAEPVREPAPKKKAGLDLNSESAFPSLSSSSRPAAVSGWGAGSAARLKQASPTPSGSPHTPATKKVRNVVTDTLELAREDQIANQPNKPLGFKSAAESIKQVMSKTSTTINASTSRAGTITYLIQGKEADVAKAKREILANLAVKLNVQLEVPSSTQRFIIGAKGATLKQIQNISGTRINVPKREKADSEPVDNDDEEAEDVPVSISIVGDAEGVKIAKAEIMKIVGEKTATQTVKLNNIDSHYYPLIAGADNKKVKALADELDVKIRIPTFSVIALVEADNDNEEQATNKAETSIVISGDREKVQQAKQTIEKTYADLERVCGTVKFEVNKRQHRFIIGKNAVNLMDILEQTGCTVELPSSTDASEEVIIRGPKNKLPSAMALAFEKANSVQVQVLDLTRVNKSAADQQKHGQNLLRYLTYGSKLKQLEAEHGVQIMTPRGSIAEQKPVLEFVGKEESAVEQSVQAVDELARSLQVNYFGYADIEPHFHRHIIGRKGQNIQRLSEAHAVSIITPDEKEESSEILLVFEGKASELEGLDQKAKDAKIKEALDAASAELTKMAADISDFTSKTIKVPAKFHGAIIGPKRTTLNAIIGNGADNQVFVKFGSAAPSGDKPRNADLAEDAIVIRGPTEEVNRVVQEINRVHEEAKHEDFLNSYVTECVIPAEYSAHVIGKAGANINKLKDDLGVKIDIEDGKAKSEGTPAKATPKTDKVKVTIKGIKTNVEAAKDRIMALIESLADRTVTSLSIPRQYHKSLIGTSGRYVKKLEDKYSVRIQFPRSDASADASDDNSSEVSSVAEKSSTDEITLSGGKKGVAAAKAELLELYEYEVENNNVVTFTFDAKHLPHIVGRNGAKVKEIKDETQARIDFNKPVDGVVTTSLQGTKQSIANAKKAILEAIEELDSQVTETIKVNAEHHKRLIGAGGRNIRNIVVEAGGSEDRAASMVRFPRSDDSVQDEIVLKGDKEIVAKIRAKLEQLVADEEALVTVNVDIPRDEHANLIGRGGSNLKALQKKYNVRIDFPKAGNASSKEPVTIAGLPEDCEKCKADMLSKVRATHEMLIPRKHHVAVSGSNGATYRKLRNEFNIVVDHKGETEPKANKKTGALNGSAARIDTTEGSDDFNLEIIENEGSSEEGDITWVLKGDQKNIERAQKYIKSLLKDAHNQTHTGYLTVPQSMHRYIVGRQGSTISRIRGESDTNILVPNKDGDVVVITGTRAGIAMARDLILEVVDKPKNRD</sequence>
<dbReference type="EMBL" id="JAEPRA010000003">
    <property type="protein sequence ID" value="KAG2187264.1"/>
    <property type="molecule type" value="Genomic_DNA"/>
</dbReference>
<dbReference type="Pfam" id="PF00013">
    <property type="entry name" value="KH_1"/>
    <property type="match status" value="11"/>
</dbReference>
<protein>
    <recommendedName>
        <fullName evidence="8">K Homology domain-containing protein</fullName>
    </recommendedName>
</protein>
<keyword evidence="4 5" id="KW-0694">RNA-binding</keyword>
<dbReference type="Gene3D" id="3.30.1370.10">
    <property type="entry name" value="K Homology domain, type 1"/>
    <property type="match status" value="12"/>
</dbReference>
<dbReference type="InterPro" id="IPR004087">
    <property type="entry name" value="KH_dom"/>
</dbReference>
<feature type="domain" description="K Homology" evidence="8">
    <location>
        <begin position="1054"/>
        <end position="1124"/>
    </location>
</feature>
<gene>
    <name evidence="9" type="ORF">INT44_004949</name>
</gene>
<dbReference type="CDD" id="cd00105">
    <property type="entry name" value="KH-I"/>
    <property type="match status" value="1"/>
</dbReference>
<evidence type="ECO:0000313" key="9">
    <source>
        <dbReference type="EMBL" id="KAG2187264.1"/>
    </source>
</evidence>
<evidence type="ECO:0000259" key="8">
    <source>
        <dbReference type="SMART" id="SM00322"/>
    </source>
</evidence>
<dbReference type="CDD" id="cd22408">
    <property type="entry name" value="KH-I_Vigilin_rpt4"/>
    <property type="match status" value="1"/>
</dbReference>
<evidence type="ECO:0000256" key="1">
    <source>
        <dbReference type="ARBA" id="ARBA00004496"/>
    </source>
</evidence>
<feature type="region of interest" description="Disordered" evidence="7">
    <location>
        <begin position="851"/>
        <end position="873"/>
    </location>
</feature>
<evidence type="ECO:0000256" key="3">
    <source>
        <dbReference type="ARBA" id="ARBA00022737"/>
    </source>
</evidence>
<feature type="region of interest" description="Disordered" evidence="7">
    <location>
        <begin position="23"/>
        <end position="132"/>
    </location>
</feature>
<dbReference type="PROSITE" id="PS50084">
    <property type="entry name" value="KH_TYPE_1"/>
    <property type="match status" value="11"/>
</dbReference>
<feature type="domain" description="K Homology" evidence="8">
    <location>
        <begin position="1125"/>
        <end position="1230"/>
    </location>
</feature>
<feature type="domain" description="K Homology" evidence="8">
    <location>
        <begin position="1235"/>
        <end position="1301"/>
    </location>
</feature>
<organism evidence="9 10">
    <name type="scientific">Umbelopsis vinacea</name>
    <dbReference type="NCBI Taxonomy" id="44442"/>
    <lineage>
        <taxon>Eukaryota</taxon>
        <taxon>Fungi</taxon>
        <taxon>Fungi incertae sedis</taxon>
        <taxon>Mucoromycota</taxon>
        <taxon>Mucoromycotina</taxon>
        <taxon>Umbelopsidomycetes</taxon>
        <taxon>Umbelopsidales</taxon>
        <taxon>Umbelopsidaceae</taxon>
        <taxon>Umbelopsis</taxon>
    </lineage>
</organism>
<evidence type="ECO:0000256" key="2">
    <source>
        <dbReference type="ARBA" id="ARBA00022490"/>
    </source>
</evidence>
<accession>A0A8H7Q8S9</accession>
<dbReference type="InterPro" id="IPR036612">
    <property type="entry name" value="KH_dom_type_1_sf"/>
</dbReference>
<feature type="compositionally biased region" description="Acidic residues" evidence="7">
    <location>
        <begin position="258"/>
        <end position="269"/>
    </location>
</feature>
<proteinExistence type="predicted"/>
<name>A0A8H7Q8S9_9FUNG</name>
<keyword evidence="10" id="KW-1185">Reference proteome</keyword>
<keyword evidence="2" id="KW-0963">Cytoplasm</keyword>
<dbReference type="GO" id="GO:0005737">
    <property type="term" value="C:cytoplasm"/>
    <property type="evidence" value="ECO:0007669"/>
    <property type="project" value="TreeGrafter"/>
</dbReference>
<dbReference type="InterPro" id="IPR054548">
    <property type="entry name" value="SCP160-like_KH"/>
</dbReference>
<dbReference type="InterPro" id="IPR057778">
    <property type="entry name" value="KH_Vigilin_N"/>
</dbReference>
<dbReference type="PANTHER" id="PTHR10627:SF31">
    <property type="entry name" value="DODECA-SATELLITE-BINDING PROTEIN 1, ISOFORM A"/>
    <property type="match status" value="1"/>
</dbReference>
<dbReference type="InterPro" id="IPR004088">
    <property type="entry name" value="KH_dom_type_1"/>
</dbReference>
<dbReference type="SMART" id="SM00322">
    <property type="entry name" value="KH"/>
    <property type="match status" value="13"/>
</dbReference>
<feature type="region of interest" description="Disordered" evidence="7">
    <location>
        <begin position="248"/>
        <end position="269"/>
    </location>
</feature>
<dbReference type="OrthoDB" id="10027144at2759"/>
<comment type="caution">
    <text evidence="9">The sequence shown here is derived from an EMBL/GenBank/DDBJ whole genome shotgun (WGS) entry which is preliminary data.</text>
</comment>
<feature type="domain" description="K Homology" evidence="8">
    <location>
        <begin position="902"/>
        <end position="970"/>
    </location>
</feature>
<evidence type="ECO:0000256" key="7">
    <source>
        <dbReference type="SAM" id="MobiDB-lite"/>
    </source>
</evidence>
<dbReference type="GO" id="GO:0003729">
    <property type="term" value="F:mRNA binding"/>
    <property type="evidence" value="ECO:0007669"/>
    <property type="project" value="TreeGrafter"/>
</dbReference>
<feature type="domain" description="K Homology" evidence="8">
    <location>
        <begin position="635"/>
        <end position="716"/>
    </location>
</feature>
<dbReference type="PANTHER" id="PTHR10627">
    <property type="entry name" value="SCP160"/>
    <property type="match status" value="1"/>
</dbReference>
<feature type="compositionally biased region" description="Low complexity" evidence="7">
    <location>
        <begin position="88"/>
        <end position="113"/>
    </location>
</feature>
<feature type="domain" description="K Homology" evidence="8">
    <location>
        <begin position="212"/>
        <end position="295"/>
    </location>
</feature>
<dbReference type="SUPFAM" id="SSF54791">
    <property type="entry name" value="Eukaryotic type KH-domain (KH-domain type I)"/>
    <property type="match status" value="11"/>
</dbReference>
<evidence type="ECO:0000313" key="10">
    <source>
        <dbReference type="Proteomes" id="UP000612746"/>
    </source>
</evidence>
<feature type="compositionally biased region" description="Acidic residues" evidence="7">
    <location>
        <begin position="57"/>
        <end position="70"/>
    </location>
</feature>
<evidence type="ECO:0000256" key="5">
    <source>
        <dbReference type="PROSITE-ProRule" id="PRU00117"/>
    </source>
</evidence>
<feature type="compositionally biased region" description="Polar residues" evidence="7">
    <location>
        <begin position="36"/>
        <end position="46"/>
    </location>
</feature>
<dbReference type="Proteomes" id="UP000612746">
    <property type="component" value="Unassembled WGS sequence"/>
</dbReference>
<comment type="subcellular location">
    <subcellularLocation>
        <location evidence="1">Cytoplasm</location>
    </subcellularLocation>
</comment>
<dbReference type="Pfam" id="PF22952">
    <property type="entry name" value="KH_11"/>
    <property type="match status" value="1"/>
</dbReference>
<feature type="domain" description="K Homology" evidence="8">
    <location>
        <begin position="725"/>
        <end position="806"/>
    </location>
</feature>